<dbReference type="InterPro" id="IPR036597">
    <property type="entry name" value="Fido-like_dom_sf"/>
</dbReference>
<name>A0A0R1X8N5_9LACO</name>
<dbReference type="InterPro" id="IPR003812">
    <property type="entry name" value="Fido"/>
</dbReference>
<evidence type="ECO:0000313" key="4">
    <source>
        <dbReference type="Proteomes" id="UP000051412"/>
    </source>
</evidence>
<dbReference type="SUPFAM" id="SSF140931">
    <property type="entry name" value="Fic-like"/>
    <property type="match status" value="1"/>
</dbReference>
<dbReference type="Proteomes" id="UP000051412">
    <property type="component" value="Unassembled WGS sequence"/>
</dbReference>
<sequence length="336" mass="38352">MTKSSKKVEKIEQLLADPWIVDIQALRGKTAHNPDKHQLFDALHTYVLDKRQEGIINEKEAQNMTKTQAYMDKYQFTAAENQRFARANFTKLVHTNARFEGVNTTLPQTQTIMDGMSVAGVPVEDILTIVNLKRGWQYITAQNSPLTLTMEKQINKIVAAEDALVPGELRQGKGGVNLGSEDFFEPPLINEKQEQSFLQKILADPQMTTTDKALTVMYHNMRQQIFWDGNKRTATLSANKIMIDGGAGLINVPLDKWDQWNELIANYYRTNDMTKIKQWTYDNGIQGLQIRANLALKSVKDKTSKRIQKQLKNIADQNPEIKPKNDLENKNDRPSY</sequence>
<reference evidence="3 4" key="1">
    <citation type="journal article" date="2015" name="Genome Announc.">
        <title>Expanding the biotechnology potential of lactobacilli through comparative genomics of 213 strains and associated genera.</title>
        <authorList>
            <person name="Sun Z."/>
            <person name="Harris H.M."/>
            <person name="McCann A."/>
            <person name="Guo C."/>
            <person name="Argimon S."/>
            <person name="Zhang W."/>
            <person name="Yang X."/>
            <person name="Jeffery I.B."/>
            <person name="Cooney J.C."/>
            <person name="Kagawa T.F."/>
            <person name="Liu W."/>
            <person name="Song Y."/>
            <person name="Salvetti E."/>
            <person name="Wrobel A."/>
            <person name="Rasinkangas P."/>
            <person name="Parkhill J."/>
            <person name="Rea M.C."/>
            <person name="O'Sullivan O."/>
            <person name="Ritari J."/>
            <person name="Douillard F.P."/>
            <person name="Paul Ross R."/>
            <person name="Yang R."/>
            <person name="Briner A.E."/>
            <person name="Felis G.E."/>
            <person name="de Vos W.M."/>
            <person name="Barrangou R."/>
            <person name="Klaenhammer T.R."/>
            <person name="Caufield P.W."/>
            <person name="Cui Y."/>
            <person name="Zhang H."/>
            <person name="O'Toole P.W."/>
        </authorList>
    </citation>
    <scope>NUCLEOTIDE SEQUENCE [LARGE SCALE GENOMIC DNA]</scope>
    <source>
        <strain evidence="3 4">DSM 6035</strain>
    </source>
</reference>
<dbReference type="STRING" id="1423782.FD32_GL000375"/>
<dbReference type="PROSITE" id="PS51459">
    <property type="entry name" value="FIDO"/>
    <property type="match status" value="1"/>
</dbReference>
<keyword evidence="4" id="KW-1185">Reference proteome</keyword>
<proteinExistence type="predicted"/>
<feature type="region of interest" description="Disordered" evidence="1">
    <location>
        <begin position="312"/>
        <end position="336"/>
    </location>
</feature>
<dbReference type="AlphaFoldDB" id="A0A0R1X8N5"/>
<protein>
    <recommendedName>
        <fullName evidence="2">Fido domain-containing protein</fullName>
    </recommendedName>
</protein>
<feature type="domain" description="Fido" evidence="2">
    <location>
        <begin position="146"/>
        <end position="282"/>
    </location>
</feature>
<organism evidence="3 4">
    <name type="scientific">Limosilactobacillus panis DSM 6035</name>
    <dbReference type="NCBI Taxonomy" id="1423782"/>
    <lineage>
        <taxon>Bacteria</taxon>
        <taxon>Bacillati</taxon>
        <taxon>Bacillota</taxon>
        <taxon>Bacilli</taxon>
        <taxon>Lactobacillales</taxon>
        <taxon>Lactobacillaceae</taxon>
        <taxon>Limosilactobacillus</taxon>
    </lineage>
</organism>
<gene>
    <name evidence="3" type="ORF">FD32_GL000375</name>
</gene>
<evidence type="ECO:0000259" key="2">
    <source>
        <dbReference type="PROSITE" id="PS51459"/>
    </source>
</evidence>
<accession>A0A0R1X8N5</accession>
<dbReference type="PATRIC" id="fig|1423782.4.peg.389"/>
<evidence type="ECO:0000256" key="1">
    <source>
        <dbReference type="SAM" id="MobiDB-lite"/>
    </source>
</evidence>
<dbReference type="EMBL" id="AZGM01000082">
    <property type="protein sequence ID" value="KRM26466.1"/>
    <property type="molecule type" value="Genomic_DNA"/>
</dbReference>
<comment type="caution">
    <text evidence="3">The sequence shown here is derived from an EMBL/GenBank/DDBJ whole genome shotgun (WGS) entry which is preliminary data.</text>
</comment>
<feature type="compositionally biased region" description="Basic and acidic residues" evidence="1">
    <location>
        <begin position="319"/>
        <end position="336"/>
    </location>
</feature>
<evidence type="ECO:0000313" key="3">
    <source>
        <dbReference type="EMBL" id="KRM26466.1"/>
    </source>
</evidence>
<dbReference type="Gene3D" id="1.10.3290.10">
    <property type="entry name" value="Fido-like domain"/>
    <property type="match status" value="1"/>
</dbReference>